<dbReference type="PANTHER" id="PTHR23315:SF265">
    <property type="entry name" value="U-BOX DOMAIN-CONTAINING PROTEIN 46-RELATED"/>
    <property type="match status" value="1"/>
</dbReference>
<dbReference type="InterPro" id="IPR016024">
    <property type="entry name" value="ARM-type_fold"/>
</dbReference>
<dbReference type="EC" id="2.3.2.27" evidence="3"/>
<dbReference type="PROSITE" id="PS50176">
    <property type="entry name" value="ARM_REPEAT"/>
    <property type="match status" value="1"/>
</dbReference>
<dbReference type="GO" id="GO:0061630">
    <property type="term" value="F:ubiquitin protein ligase activity"/>
    <property type="evidence" value="ECO:0007669"/>
    <property type="project" value="UniProtKB-EC"/>
</dbReference>
<dbReference type="SMART" id="SM00504">
    <property type="entry name" value="Ubox"/>
    <property type="match status" value="1"/>
</dbReference>
<dbReference type="Pfam" id="PF25598">
    <property type="entry name" value="ARM_PUB"/>
    <property type="match status" value="1"/>
</dbReference>
<evidence type="ECO:0000313" key="9">
    <source>
        <dbReference type="EMBL" id="KAL3650065.1"/>
    </source>
</evidence>
<gene>
    <name evidence="9" type="ORF">CASFOL_006468</name>
</gene>
<dbReference type="SUPFAM" id="SSF48371">
    <property type="entry name" value="ARM repeat"/>
    <property type="match status" value="1"/>
</dbReference>
<dbReference type="PROSITE" id="PS51698">
    <property type="entry name" value="U_BOX"/>
    <property type="match status" value="1"/>
</dbReference>
<evidence type="ECO:0000256" key="1">
    <source>
        <dbReference type="ARBA" id="ARBA00000900"/>
    </source>
</evidence>
<comment type="pathway">
    <text evidence="2">Protein modification; protein ubiquitination.</text>
</comment>
<dbReference type="Gene3D" id="1.25.10.10">
    <property type="entry name" value="Leucine-rich Repeat Variant"/>
    <property type="match status" value="1"/>
</dbReference>
<keyword evidence="10" id="KW-1185">Reference proteome</keyword>
<feature type="domain" description="U-box" evidence="8">
    <location>
        <begin position="65"/>
        <end position="139"/>
    </location>
</feature>
<dbReference type="CDD" id="cd16664">
    <property type="entry name" value="RING-Ubox_PUB"/>
    <property type="match status" value="1"/>
</dbReference>
<organism evidence="9 10">
    <name type="scientific">Castilleja foliolosa</name>
    <dbReference type="NCBI Taxonomy" id="1961234"/>
    <lineage>
        <taxon>Eukaryota</taxon>
        <taxon>Viridiplantae</taxon>
        <taxon>Streptophyta</taxon>
        <taxon>Embryophyta</taxon>
        <taxon>Tracheophyta</taxon>
        <taxon>Spermatophyta</taxon>
        <taxon>Magnoliopsida</taxon>
        <taxon>eudicotyledons</taxon>
        <taxon>Gunneridae</taxon>
        <taxon>Pentapetalae</taxon>
        <taxon>asterids</taxon>
        <taxon>lamiids</taxon>
        <taxon>Lamiales</taxon>
        <taxon>Orobanchaceae</taxon>
        <taxon>Pedicularideae</taxon>
        <taxon>Castillejinae</taxon>
        <taxon>Castilleja</taxon>
    </lineage>
</organism>
<evidence type="ECO:0000256" key="4">
    <source>
        <dbReference type="ARBA" id="ARBA00022679"/>
    </source>
</evidence>
<accession>A0ABD3EAD1</accession>
<reference evidence="10" key="1">
    <citation type="journal article" date="2024" name="IScience">
        <title>Strigolactones Initiate the Formation of Haustorium-like Structures in Castilleja.</title>
        <authorList>
            <person name="Buerger M."/>
            <person name="Peterson D."/>
            <person name="Chory J."/>
        </authorList>
    </citation>
    <scope>NUCLEOTIDE SEQUENCE [LARGE SCALE GENOMIC DNA]</scope>
</reference>
<dbReference type="AlphaFoldDB" id="A0ABD3EAD1"/>
<name>A0ABD3EAD1_9LAMI</name>
<keyword evidence="6" id="KW-0833">Ubl conjugation pathway</keyword>
<evidence type="ECO:0000256" key="2">
    <source>
        <dbReference type="ARBA" id="ARBA00004906"/>
    </source>
</evidence>
<dbReference type="InterPro" id="IPR011989">
    <property type="entry name" value="ARM-like"/>
</dbReference>
<dbReference type="PANTHER" id="PTHR23315">
    <property type="entry name" value="U BOX DOMAIN-CONTAINING"/>
    <property type="match status" value="1"/>
</dbReference>
<dbReference type="EMBL" id="JAVIJP010000007">
    <property type="protein sequence ID" value="KAL3650065.1"/>
    <property type="molecule type" value="Genomic_DNA"/>
</dbReference>
<dbReference type="SUPFAM" id="SSF57850">
    <property type="entry name" value="RING/U-box"/>
    <property type="match status" value="1"/>
</dbReference>
<evidence type="ECO:0000256" key="5">
    <source>
        <dbReference type="ARBA" id="ARBA00022737"/>
    </source>
</evidence>
<dbReference type="InterPro" id="IPR000225">
    <property type="entry name" value="Armadillo"/>
</dbReference>
<dbReference type="Pfam" id="PF04564">
    <property type="entry name" value="U-box"/>
    <property type="match status" value="1"/>
</dbReference>
<sequence length="451" mass="50808">MAINAVAELKKELGKFVDALVEEEEDDYNLEITDNAIQTLCALKDLKLKQTDKEFVKLKDLSFQEPPQEFKCPISGILMKDPVVLASGQTYDETFIRQWLRDGNKRCPQTNQLLPHTLLIPNYSVKKMIINWCKTRQIDIPITSLNESEHYTAKVNEEYLIELLEKLSSSSQTITAAKELRLLTTISASFRCLFGEIDFAISQLFNTTIIEKAYSDASLHNDLIATIFNIATHEGNRRKIVETSTLAIPFLAFSLRNENIETRRHAVAALSELSAVDSNKNVIGKSGAIGPLVEIMRDGHDDPLALKDAVSAISSLCGLVENRERVVSEGGVVAILDRIIADRVLVEEMLEILGLLCGYERAVDEMDERGVLFVLFRLLEEEISERSKEICVSIVYALCFGDRTKLRKISEMENSYETLCRVAKKGTSRARRKAIGILERMNRFAFVAYTT</sequence>
<feature type="repeat" description="ARM" evidence="7">
    <location>
        <begin position="287"/>
        <end position="331"/>
    </location>
</feature>
<dbReference type="InterPro" id="IPR045210">
    <property type="entry name" value="RING-Ubox_PUB"/>
</dbReference>
<comment type="caution">
    <text evidence="9">The sequence shown here is derived from an EMBL/GenBank/DDBJ whole genome shotgun (WGS) entry which is preliminary data.</text>
</comment>
<dbReference type="InterPro" id="IPR003613">
    <property type="entry name" value="Ubox_domain"/>
</dbReference>
<dbReference type="Gene3D" id="3.30.40.10">
    <property type="entry name" value="Zinc/RING finger domain, C3HC4 (zinc finger)"/>
    <property type="match status" value="1"/>
</dbReference>
<evidence type="ECO:0000256" key="6">
    <source>
        <dbReference type="ARBA" id="ARBA00022786"/>
    </source>
</evidence>
<evidence type="ECO:0000256" key="3">
    <source>
        <dbReference type="ARBA" id="ARBA00012483"/>
    </source>
</evidence>
<keyword evidence="5" id="KW-0677">Repeat</keyword>
<dbReference type="Proteomes" id="UP001632038">
    <property type="component" value="Unassembled WGS sequence"/>
</dbReference>
<dbReference type="InterPro" id="IPR058678">
    <property type="entry name" value="ARM_PUB"/>
</dbReference>
<evidence type="ECO:0000313" key="10">
    <source>
        <dbReference type="Proteomes" id="UP001632038"/>
    </source>
</evidence>
<evidence type="ECO:0000259" key="8">
    <source>
        <dbReference type="PROSITE" id="PS51698"/>
    </source>
</evidence>
<protein>
    <recommendedName>
        <fullName evidence="3">RING-type E3 ubiquitin transferase</fullName>
        <ecNumber evidence="3">2.3.2.27</ecNumber>
    </recommendedName>
</protein>
<keyword evidence="4" id="KW-0808">Transferase</keyword>
<dbReference type="InterPro" id="IPR013083">
    <property type="entry name" value="Znf_RING/FYVE/PHD"/>
</dbReference>
<comment type="catalytic activity">
    <reaction evidence="1">
        <text>S-ubiquitinyl-[E2 ubiquitin-conjugating enzyme]-L-cysteine + [acceptor protein]-L-lysine = [E2 ubiquitin-conjugating enzyme]-L-cysteine + N(6)-ubiquitinyl-[acceptor protein]-L-lysine.</text>
        <dbReference type="EC" id="2.3.2.27"/>
    </reaction>
</comment>
<proteinExistence type="predicted"/>
<evidence type="ECO:0000256" key="7">
    <source>
        <dbReference type="PROSITE-ProRule" id="PRU00259"/>
    </source>
</evidence>